<evidence type="ECO:0000313" key="1">
    <source>
        <dbReference type="EMBL" id="KAI3364608.1"/>
    </source>
</evidence>
<reference evidence="1" key="1">
    <citation type="submission" date="2022-04" db="EMBL/GenBank/DDBJ databases">
        <title>Jade perch genome.</title>
        <authorList>
            <person name="Chao B."/>
        </authorList>
    </citation>
    <scope>NUCLEOTIDE SEQUENCE</scope>
    <source>
        <strain evidence="1">CB-2022</strain>
    </source>
</reference>
<name>A0ACB8W9V6_9TELE</name>
<evidence type="ECO:0000313" key="2">
    <source>
        <dbReference type="Proteomes" id="UP000831701"/>
    </source>
</evidence>
<proteinExistence type="predicted"/>
<accession>A0ACB8W9V6</accession>
<dbReference type="Proteomes" id="UP000831701">
    <property type="component" value="Chromosome 13"/>
</dbReference>
<dbReference type="EMBL" id="CM041543">
    <property type="protein sequence ID" value="KAI3364608.1"/>
    <property type="molecule type" value="Genomic_DNA"/>
</dbReference>
<keyword evidence="2" id="KW-1185">Reference proteome</keyword>
<protein>
    <submittedName>
        <fullName evidence="1">Uncharacterized protein</fullName>
    </submittedName>
</protein>
<sequence length="408" mass="44786">MVKCVVSGCPNRAVPVNRGGFQRPFKRFFNFPKNPARVKVWLAALRETDKQDSAEHHLICEDHFLPEDISISGVNSDAIPIMPPCLDGALSMASPWGAESSEEEDQWATGGGGDDGDNEGDEGGGEGPVVRAEPPAAGPPRQDPAAKKTPGAKTSSVSLHQKNNVTQTKRVSSRQEVSLGVLTQRFLELMRAAPDGSLDLRQVTTSLQTRRRRVYDITNVLEGISLIEKESANRIKWRGKNQISHFLWKNQQKFQRELENLKLVEDTLDGLIKSCAQQLFDMTDDMGNAAYPFHSRPDSQLFFNLYCTSAYVTHEDICRLRAFQEQKVIVVKAPEDTKLEIPAPKEDSIQVHLKGGKGPITVLACDVGAGGDVSGETSGCFLSLEESRIKTTELHTESSSPQSAVQSS</sequence>
<comment type="caution">
    <text evidence="1">The sequence shown here is derived from an EMBL/GenBank/DDBJ whole genome shotgun (WGS) entry which is preliminary data.</text>
</comment>
<gene>
    <name evidence="1" type="ORF">L3Q82_011383</name>
</gene>
<organism evidence="1 2">
    <name type="scientific">Scortum barcoo</name>
    <name type="common">barcoo grunter</name>
    <dbReference type="NCBI Taxonomy" id="214431"/>
    <lineage>
        <taxon>Eukaryota</taxon>
        <taxon>Metazoa</taxon>
        <taxon>Chordata</taxon>
        <taxon>Craniata</taxon>
        <taxon>Vertebrata</taxon>
        <taxon>Euteleostomi</taxon>
        <taxon>Actinopterygii</taxon>
        <taxon>Neopterygii</taxon>
        <taxon>Teleostei</taxon>
        <taxon>Neoteleostei</taxon>
        <taxon>Acanthomorphata</taxon>
        <taxon>Eupercaria</taxon>
        <taxon>Centrarchiformes</taxon>
        <taxon>Terapontoidei</taxon>
        <taxon>Terapontidae</taxon>
        <taxon>Scortum</taxon>
    </lineage>
</organism>